<comment type="caution">
    <text evidence="1">The sequence shown here is derived from an EMBL/GenBank/DDBJ whole genome shotgun (WGS) entry which is preliminary data.</text>
</comment>
<evidence type="ECO:0000313" key="1">
    <source>
        <dbReference type="EMBL" id="KAJ7776294.1"/>
    </source>
</evidence>
<proteinExistence type="predicted"/>
<accession>A0AAD7NV49</accession>
<dbReference type="Proteomes" id="UP001215598">
    <property type="component" value="Unassembled WGS sequence"/>
</dbReference>
<dbReference type="EMBL" id="JARKIB010000009">
    <property type="protein sequence ID" value="KAJ7776294.1"/>
    <property type="molecule type" value="Genomic_DNA"/>
</dbReference>
<protein>
    <submittedName>
        <fullName evidence="1">Uncharacterized protein</fullName>
    </submittedName>
</protein>
<evidence type="ECO:0000313" key="2">
    <source>
        <dbReference type="Proteomes" id="UP001215598"/>
    </source>
</evidence>
<gene>
    <name evidence="1" type="ORF">B0H16DRAFT_1859199</name>
</gene>
<keyword evidence="2" id="KW-1185">Reference proteome</keyword>
<name>A0AAD7NV49_9AGAR</name>
<sequence length="734" mass="81252">MGTPDEELKRRAMCSGSRLGHRYPSAVELKDRLTVNGQLLDHNAIAAGLHSALNMWYNQIPHHCTGAPGFRRGVAWRGVPQWQCWRVPKWHVMADKVASSAPKLRRDVEFLMCGDSISRPENMSRNPGSFPADCEKPRAEIYRSTTDYILRGSRAYMRLRYGITWHGTIKKIRYSRSGHLGYVGFRQWKYVPSKRAQTSDPTVEKLTGRRARRYRLHTPCSNVRGRLNWADLSQKFNIASKFRKADFGGQSRKYVPEWQKPERKHEQEPKVTAENKCSGVGARTKLEAGGTFSELKTVGTEKGNDLKVPGTCAELAGGAGAQAQVGRCTGISGPLHCRVEDLKLTGKKASERPSKILDRNRDFLEWRLTHWFFDRGFGTYMLGPADTDVFVRDTMLTTRQLVELETLKNVMQDSSSSARPLKNAHRPLHTDTAGEYLLRVNEQGMEEVRGNICNRLCEGSLVDSLNGGREAFSAAWECLEGMRASLMMVQSLGHADTATAVTARHGVTQLFPGAPTSVIVAAALVCLYYYTQITVHRRSLSTNANRDPGEQPARERALKICTEAARACIRVADAHRRRKSAPPLIFSQVGAPTPFVGHDPTVGPAEVQTCIDAQVSRENMAIHPLLNVCMPLTPNVVIVLITILSEVLERLLTLDHSTTEGLNTQMAGADLGHFLVPGIDELNLENPLTRSWLGLGGEAGGPPLPPVFMGDGHRVFAVAWRAAVAVLACPDVAR</sequence>
<dbReference type="AlphaFoldDB" id="A0AAD7NV49"/>
<organism evidence="1 2">
    <name type="scientific">Mycena metata</name>
    <dbReference type="NCBI Taxonomy" id="1033252"/>
    <lineage>
        <taxon>Eukaryota</taxon>
        <taxon>Fungi</taxon>
        <taxon>Dikarya</taxon>
        <taxon>Basidiomycota</taxon>
        <taxon>Agaricomycotina</taxon>
        <taxon>Agaricomycetes</taxon>
        <taxon>Agaricomycetidae</taxon>
        <taxon>Agaricales</taxon>
        <taxon>Marasmiineae</taxon>
        <taxon>Mycenaceae</taxon>
        <taxon>Mycena</taxon>
    </lineage>
</organism>
<reference evidence="1" key="1">
    <citation type="submission" date="2023-03" db="EMBL/GenBank/DDBJ databases">
        <title>Massive genome expansion in bonnet fungi (Mycena s.s.) driven by repeated elements and novel gene families across ecological guilds.</title>
        <authorList>
            <consortium name="Lawrence Berkeley National Laboratory"/>
            <person name="Harder C.B."/>
            <person name="Miyauchi S."/>
            <person name="Viragh M."/>
            <person name="Kuo A."/>
            <person name="Thoen E."/>
            <person name="Andreopoulos B."/>
            <person name="Lu D."/>
            <person name="Skrede I."/>
            <person name="Drula E."/>
            <person name="Henrissat B."/>
            <person name="Morin E."/>
            <person name="Kohler A."/>
            <person name="Barry K."/>
            <person name="LaButti K."/>
            <person name="Morin E."/>
            <person name="Salamov A."/>
            <person name="Lipzen A."/>
            <person name="Mereny Z."/>
            <person name="Hegedus B."/>
            <person name="Baldrian P."/>
            <person name="Stursova M."/>
            <person name="Weitz H."/>
            <person name="Taylor A."/>
            <person name="Grigoriev I.V."/>
            <person name="Nagy L.G."/>
            <person name="Martin F."/>
            <person name="Kauserud H."/>
        </authorList>
    </citation>
    <scope>NUCLEOTIDE SEQUENCE</scope>
    <source>
        <strain evidence="1">CBHHK182m</strain>
    </source>
</reference>
<dbReference type="CDD" id="cd12148">
    <property type="entry name" value="fungal_TF_MHR"/>
    <property type="match status" value="1"/>
</dbReference>